<dbReference type="AlphaFoldDB" id="A0A1I1U7M4"/>
<evidence type="ECO:0000313" key="2">
    <source>
        <dbReference type="EMBL" id="SFD66822.1"/>
    </source>
</evidence>
<reference evidence="2 3" key="1">
    <citation type="submission" date="2016-10" db="EMBL/GenBank/DDBJ databases">
        <authorList>
            <person name="de Groot N.N."/>
        </authorList>
    </citation>
    <scope>NUCLEOTIDE SEQUENCE [LARGE SCALE GENOMIC DNA]</scope>
    <source>
        <strain evidence="2 3">HL3</strain>
    </source>
</reference>
<dbReference type="EMBL" id="FOMJ01000007">
    <property type="protein sequence ID" value="SFD66822.1"/>
    <property type="molecule type" value="Genomic_DNA"/>
</dbReference>
<dbReference type="RefSeq" id="WP_093428693.1">
    <property type="nucleotide sequence ID" value="NZ_FOMJ01000007.1"/>
</dbReference>
<sequence>MKNKMDDLRDHLFESLERLRDADDTETLDRETRKAKSINDTAARLIDSAKAEVEYLEATGQDSGSAFLAGNQRSLPEPKS</sequence>
<dbReference type="Proteomes" id="UP000198611">
    <property type="component" value="Unassembled WGS sequence"/>
</dbReference>
<accession>A0A1I1U7M4</accession>
<dbReference type="STRING" id="1123397.SAMN05660831_02058"/>
<proteinExistence type="predicted"/>
<organism evidence="2 3">
    <name type="scientific">Thiohalospira halophila DSM 15071</name>
    <dbReference type="NCBI Taxonomy" id="1123397"/>
    <lineage>
        <taxon>Bacteria</taxon>
        <taxon>Pseudomonadati</taxon>
        <taxon>Pseudomonadota</taxon>
        <taxon>Gammaproteobacteria</taxon>
        <taxon>Thiohalospirales</taxon>
        <taxon>Thiohalospiraceae</taxon>
        <taxon>Thiohalospira</taxon>
    </lineage>
</organism>
<name>A0A1I1U7M4_9GAMM</name>
<evidence type="ECO:0000313" key="3">
    <source>
        <dbReference type="Proteomes" id="UP000198611"/>
    </source>
</evidence>
<protein>
    <submittedName>
        <fullName evidence="2">Uncharacterized protein</fullName>
    </submittedName>
</protein>
<evidence type="ECO:0000256" key="1">
    <source>
        <dbReference type="SAM" id="MobiDB-lite"/>
    </source>
</evidence>
<feature type="region of interest" description="Disordered" evidence="1">
    <location>
        <begin position="59"/>
        <end position="80"/>
    </location>
</feature>
<dbReference type="OrthoDB" id="2231510at2"/>
<keyword evidence="3" id="KW-1185">Reference proteome</keyword>
<gene>
    <name evidence="2" type="ORF">SAMN05660831_02058</name>
</gene>